<reference evidence="2" key="1">
    <citation type="journal article" date="2023" name="G3 (Bethesda)">
        <title>Whole genome assemblies of Zophobas morio and Tenebrio molitor.</title>
        <authorList>
            <person name="Kaur S."/>
            <person name="Stinson S.A."/>
            <person name="diCenzo G.C."/>
        </authorList>
    </citation>
    <scope>NUCLEOTIDE SEQUENCE</scope>
    <source>
        <strain evidence="2">QUZm001</strain>
    </source>
</reference>
<feature type="chain" id="PRO_5041285064" evidence="1">
    <location>
        <begin position="26"/>
        <end position="115"/>
    </location>
</feature>
<dbReference type="EMBL" id="JALNTZ010000004">
    <property type="protein sequence ID" value="KAJ3654568.1"/>
    <property type="molecule type" value="Genomic_DNA"/>
</dbReference>
<sequence length="115" mass="12522">MIIPKVLFYVTIFAIFCACLKCVDCAPAVRSDAIITKWPENENSPDEDPGWMRRQLMRFGEVASQVGNSMGAHAAKISSAIDKVCEIVKTIIPLVAAVCHVGEFKFCTATTQAGK</sequence>
<comment type="caution">
    <text evidence="2">The sequence shown here is derived from an EMBL/GenBank/DDBJ whole genome shotgun (WGS) entry which is preliminary data.</text>
</comment>
<organism evidence="2 3">
    <name type="scientific">Zophobas morio</name>
    <dbReference type="NCBI Taxonomy" id="2755281"/>
    <lineage>
        <taxon>Eukaryota</taxon>
        <taxon>Metazoa</taxon>
        <taxon>Ecdysozoa</taxon>
        <taxon>Arthropoda</taxon>
        <taxon>Hexapoda</taxon>
        <taxon>Insecta</taxon>
        <taxon>Pterygota</taxon>
        <taxon>Neoptera</taxon>
        <taxon>Endopterygota</taxon>
        <taxon>Coleoptera</taxon>
        <taxon>Polyphaga</taxon>
        <taxon>Cucujiformia</taxon>
        <taxon>Tenebrionidae</taxon>
        <taxon>Zophobas</taxon>
    </lineage>
</organism>
<feature type="signal peptide" evidence="1">
    <location>
        <begin position="1"/>
        <end position="25"/>
    </location>
</feature>
<protein>
    <submittedName>
        <fullName evidence="2">Uncharacterized protein</fullName>
    </submittedName>
</protein>
<dbReference type="PROSITE" id="PS51257">
    <property type="entry name" value="PROKAR_LIPOPROTEIN"/>
    <property type="match status" value="1"/>
</dbReference>
<evidence type="ECO:0000313" key="2">
    <source>
        <dbReference type="EMBL" id="KAJ3654568.1"/>
    </source>
</evidence>
<keyword evidence="1" id="KW-0732">Signal</keyword>
<accession>A0AA38IB29</accession>
<gene>
    <name evidence="2" type="ORF">Zmor_013746</name>
</gene>
<dbReference type="AlphaFoldDB" id="A0AA38IB29"/>
<evidence type="ECO:0000313" key="3">
    <source>
        <dbReference type="Proteomes" id="UP001168821"/>
    </source>
</evidence>
<proteinExistence type="predicted"/>
<dbReference type="Proteomes" id="UP001168821">
    <property type="component" value="Unassembled WGS sequence"/>
</dbReference>
<evidence type="ECO:0000256" key="1">
    <source>
        <dbReference type="SAM" id="SignalP"/>
    </source>
</evidence>
<keyword evidence="3" id="KW-1185">Reference proteome</keyword>
<name>A0AA38IB29_9CUCU</name>